<evidence type="ECO:0000313" key="2">
    <source>
        <dbReference type="Proteomes" id="UP000887013"/>
    </source>
</evidence>
<dbReference type="Proteomes" id="UP000887013">
    <property type="component" value="Unassembled WGS sequence"/>
</dbReference>
<protein>
    <submittedName>
        <fullName evidence="1">Uncharacterized protein</fullName>
    </submittedName>
</protein>
<evidence type="ECO:0000313" key="1">
    <source>
        <dbReference type="EMBL" id="GFT83708.1"/>
    </source>
</evidence>
<comment type="caution">
    <text evidence="1">The sequence shown here is derived from an EMBL/GenBank/DDBJ whole genome shotgun (WGS) entry which is preliminary data.</text>
</comment>
<dbReference type="EMBL" id="BMAW01119244">
    <property type="protein sequence ID" value="GFT83708.1"/>
    <property type="molecule type" value="Genomic_DNA"/>
</dbReference>
<dbReference type="OrthoDB" id="10439451at2759"/>
<reference evidence="1" key="1">
    <citation type="submission" date="2020-08" db="EMBL/GenBank/DDBJ databases">
        <title>Multicomponent nature underlies the extraordinary mechanical properties of spider dragline silk.</title>
        <authorList>
            <person name="Kono N."/>
            <person name="Nakamura H."/>
            <person name="Mori M."/>
            <person name="Yoshida Y."/>
            <person name="Ohtoshi R."/>
            <person name="Malay A.D."/>
            <person name="Moran D.A.P."/>
            <person name="Tomita M."/>
            <person name="Numata K."/>
            <person name="Arakawa K."/>
        </authorList>
    </citation>
    <scope>NUCLEOTIDE SEQUENCE</scope>
</reference>
<proteinExistence type="predicted"/>
<gene>
    <name evidence="1" type="ORF">NPIL_233761</name>
</gene>
<name>A0A8X6PQR5_NEPPI</name>
<organism evidence="1 2">
    <name type="scientific">Nephila pilipes</name>
    <name type="common">Giant wood spider</name>
    <name type="synonym">Nephila maculata</name>
    <dbReference type="NCBI Taxonomy" id="299642"/>
    <lineage>
        <taxon>Eukaryota</taxon>
        <taxon>Metazoa</taxon>
        <taxon>Ecdysozoa</taxon>
        <taxon>Arthropoda</taxon>
        <taxon>Chelicerata</taxon>
        <taxon>Arachnida</taxon>
        <taxon>Araneae</taxon>
        <taxon>Araneomorphae</taxon>
        <taxon>Entelegynae</taxon>
        <taxon>Araneoidea</taxon>
        <taxon>Nephilidae</taxon>
        <taxon>Nephila</taxon>
    </lineage>
</organism>
<keyword evidence="2" id="KW-1185">Reference proteome</keyword>
<accession>A0A8X6PQR5</accession>
<dbReference type="AlphaFoldDB" id="A0A8X6PQR5"/>
<sequence length="101" mass="11269">MLFFYPFLSTQLRIGEYTIGKFRFELWSSTATQTKLWTEAISCFSNYLESDSRVLAAAANLIRRPEASSAIHPLALVRKSVGTTFSGSTYLLPPHFVSISG</sequence>